<keyword evidence="1" id="KW-0732">Signal</keyword>
<proteinExistence type="predicted"/>
<evidence type="ECO:0000313" key="2">
    <source>
        <dbReference type="EMBL" id="SFI24014.1"/>
    </source>
</evidence>
<dbReference type="EMBL" id="FOQU01000002">
    <property type="protein sequence ID" value="SFI24014.1"/>
    <property type="molecule type" value="Genomic_DNA"/>
</dbReference>
<accession>A0A1I3GKM1</accession>
<feature type="chain" id="PRO_5011647208" evidence="1">
    <location>
        <begin position="26"/>
        <end position="387"/>
    </location>
</feature>
<name>A0A1I3GKM1_9BURK</name>
<reference evidence="2 3" key="1">
    <citation type="submission" date="2016-10" db="EMBL/GenBank/DDBJ databases">
        <authorList>
            <person name="de Groot N.N."/>
        </authorList>
    </citation>
    <scope>NUCLEOTIDE SEQUENCE [LARGE SCALE GENOMIC DNA]</scope>
    <source>
        <strain evidence="2 3">LMG 23650</strain>
    </source>
</reference>
<keyword evidence="3" id="KW-1185">Reference proteome</keyword>
<dbReference type="OrthoDB" id="6027518at2"/>
<dbReference type="Proteomes" id="UP000199548">
    <property type="component" value="Unassembled WGS sequence"/>
</dbReference>
<dbReference type="RefSeq" id="WP_091010257.1">
    <property type="nucleotide sequence ID" value="NZ_CP041745.1"/>
</dbReference>
<organism evidence="2 3">
    <name type="scientific">Paraburkholderia megapolitana</name>
    <dbReference type="NCBI Taxonomy" id="420953"/>
    <lineage>
        <taxon>Bacteria</taxon>
        <taxon>Pseudomonadati</taxon>
        <taxon>Pseudomonadota</taxon>
        <taxon>Betaproteobacteria</taxon>
        <taxon>Burkholderiales</taxon>
        <taxon>Burkholderiaceae</taxon>
        <taxon>Paraburkholderia</taxon>
    </lineage>
</organism>
<gene>
    <name evidence="2" type="ORF">SAMN05192543_102564</name>
</gene>
<feature type="signal peptide" evidence="1">
    <location>
        <begin position="1"/>
        <end position="25"/>
    </location>
</feature>
<protein>
    <submittedName>
        <fullName evidence="2">Uncharacterized protein</fullName>
    </submittedName>
</protein>
<evidence type="ECO:0000256" key="1">
    <source>
        <dbReference type="SAM" id="SignalP"/>
    </source>
</evidence>
<dbReference type="AlphaFoldDB" id="A0A1I3GKM1"/>
<evidence type="ECO:0000313" key="3">
    <source>
        <dbReference type="Proteomes" id="UP000199548"/>
    </source>
</evidence>
<dbReference type="SUPFAM" id="SSF69304">
    <property type="entry name" value="Tricorn protease N-terminal domain"/>
    <property type="match status" value="1"/>
</dbReference>
<sequence>MQPQRTLLWMVLVALGLSGAATVQAQTTVVVDNGLGTQVSSLQTDPGQPDNVNVPILGGELLMINPSGTLTAFSDFGNPAQGPIGSGNLGGTAWVPSGPPGEGGGSVAVTDAFAGSNGAGALFLVNPSNGQRTLLSDFGNGWQGLGENPVGVAYVRGPSGQGGTLYVADRNSGTGHNGAIFAVDPVSGNRIYVSDFGNGSQGALGVNPIAIAAVPPGVLSVFGASGGLVVLDNDAGLGRVGAIFTVDFLGNRTYLSDFSDSTQGLPIPGAQAIAVVPTVLGTSILVTDNLGGTNSQGALWRISSSGVRTLISDFGVRSQGPEGITPSGIAPTTDGSGNVLVTDDFGDQLPSQAQIFLVTPGGQRTIYSRCAVARLAPCRAPMAITQY</sequence>